<evidence type="ECO:0000313" key="3">
    <source>
        <dbReference type="EMBL" id="MDQ0908962.1"/>
    </source>
</evidence>
<dbReference type="EMBL" id="JAUSZV010000005">
    <property type="protein sequence ID" value="MDQ0908962.1"/>
    <property type="molecule type" value="Genomic_DNA"/>
</dbReference>
<sequence>MTDRDTGTAPPRRPGFGRDAVRLPGTGRRLGRAPVLRRALRYALPAVAALTLAGAAWIAVTGLLARTELLAAQRDLDALQRAVTTAPAPGTAGEQRRAVRSAAAHAARAHHLTTGPAWYCAAQLPFLGGPLRTVRGAASAADSLSADVLAPLVRALPSPGGGEGMSGALLSLREHAPDVVRAAAVATRVQTDVHGLPRSTWLPAADRARADLARQLDRLAPAMTDASVAARVLPSLLGGQGERRYFLAFQNTAEARGTGGVAGAFAVLRADRGHVTFERFGNNTEMAAAQADVDLGAEFADRYAGSAPTRVWANSNLSPHFPHAARIWAAAWRDHTGERVDGAIALDPATLGRFLRVTGPARMADGTELTADNVLDLTERVSYARYDDVTRRKAFFVDAARAVAAPLLAAYADTRRLPALFAAVHDAQREGRLKLWSAHPPEQRLLETRPYAGTLPNAPGPFAGLVVNNAAGSKLDYYLDRSLVWEANGCAGGGRAVTVTATLTNRAPPAGLPGYVTLREDHPPYSTRPGDNRLLVSYYAGAGAGLTGATVDGRTALLASGTERGHPVYTLDLELPAGARRTLVLHLWEPHADGRPVLLRQPLVTPLRATLKPGSACGTRTRGTAQGPIG</sequence>
<evidence type="ECO:0000313" key="4">
    <source>
        <dbReference type="Proteomes" id="UP001234216"/>
    </source>
</evidence>
<gene>
    <name evidence="3" type="ORF">QFZ22_004947</name>
</gene>
<dbReference type="Pfam" id="PF13196">
    <property type="entry name" value="DUF4012"/>
    <property type="match status" value="1"/>
</dbReference>
<dbReference type="InterPro" id="IPR025101">
    <property type="entry name" value="DUF4012"/>
</dbReference>
<evidence type="ECO:0000256" key="2">
    <source>
        <dbReference type="SAM" id="Phobius"/>
    </source>
</evidence>
<accession>A0AAW8FIU0</accession>
<feature type="region of interest" description="Disordered" evidence="1">
    <location>
        <begin position="1"/>
        <end position="27"/>
    </location>
</feature>
<feature type="transmembrane region" description="Helical" evidence="2">
    <location>
        <begin position="42"/>
        <end position="65"/>
    </location>
</feature>
<evidence type="ECO:0000256" key="1">
    <source>
        <dbReference type="SAM" id="MobiDB-lite"/>
    </source>
</evidence>
<evidence type="ECO:0008006" key="5">
    <source>
        <dbReference type="Google" id="ProtNLM"/>
    </source>
</evidence>
<proteinExistence type="predicted"/>
<comment type="caution">
    <text evidence="3">The sequence shown here is derived from an EMBL/GenBank/DDBJ whole genome shotgun (WGS) entry which is preliminary data.</text>
</comment>
<dbReference type="Proteomes" id="UP001234216">
    <property type="component" value="Unassembled WGS sequence"/>
</dbReference>
<keyword evidence="2" id="KW-0472">Membrane</keyword>
<name>A0AAW8FIU0_9ACTN</name>
<dbReference type="AlphaFoldDB" id="A0AAW8FIU0"/>
<organism evidence="3 4">
    <name type="scientific">Streptomyces canus</name>
    <dbReference type="NCBI Taxonomy" id="58343"/>
    <lineage>
        <taxon>Bacteria</taxon>
        <taxon>Bacillati</taxon>
        <taxon>Actinomycetota</taxon>
        <taxon>Actinomycetes</taxon>
        <taxon>Kitasatosporales</taxon>
        <taxon>Streptomycetaceae</taxon>
        <taxon>Streptomyces</taxon>
        <taxon>Streptomyces aurantiacus group</taxon>
    </lineage>
</organism>
<reference evidence="3" key="1">
    <citation type="submission" date="2023-07" db="EMBL/GenBank/DDBJ databases">
        <title>Comparative genomics of wheat-associated soil bacteria to identify genetic determinants of phenazine resistance.</title>
        <authorList>
            <person name="Mouncey N."/>
        </authorList>
    </citation>
    <scope>NUCLEOTIDE SEQUENCE</scope>
    <source>
        <strain evidence="3">V4I22</strain>
    </source>
</reference>
<protein>
    <recommendedName>
        <fullName evidence="5">DUF4012 domain-containing protein</fullName>
    </recommendedName>
</protein>
<dbReference type="RefSeq" id="WP_306978585.1">
    <property type="nucleotide sequence ID" value="NZ_JAUSZV010000005.1"/>
</dbReference>
<keyword evidence="2" id="KW-1133">Transmembrane helix</keyword>
<keyword evidence="2" id="KW-0812">Transmembrane</keyword>